<evidence type="ECO:0000313" key="1">
    <source>
        <dbReference type="EMBL" id="MQA41760.1"/>
    </source>
</evidence>
<proteinExistence type="predicted"/>
<dbReference type="Proteomes" id="UP000440498">
    <property type="component" value="Unassembled WGS sequence"/>
</dbReference>
<organism evidence="1 2">
    <name type="scientific">Rugamonas aquatica</name>
    <dbReference type="NCBI Taxonomy" id="2743357"/>
    <lineage>
        <taxon>Bacteria</taxon>
        <taxon>Pseudomonadati</taxon>
        <taxon>Pseudomonadota</taxon>
        <taxon>Betaproteobacteria</taxon>
        <taxon>Burkholderiales</taxon>
        <taxon>Oxalobacteraceae</taxon>
        <taxon>Telluria group</taxon>
        <taxon>Rugamonas</taxon>
    </lineage>
</organism>
<protein>
    <submittedName>
        <fullName evidence="1">Uncharacterized protein</fullName>
    </submittedName>
</protein>
<reference evidence="1 2" key="1">
    <citation type="submission" date="2019-10" db="EMBL/GenBank/DDBJ databases">
        <title>Two novel species isolated from a subtropical stream in China.</title>
        <authorList>
            <person name="Lu H."/>
        </authorList>
    </citation>
    <scope>NUCLEOTIDE SEQUENCE [LARGE SCALE GENOMIC DNA]</scope>
    <source>
        <strain evidence="1 2">FT29W</strain>
    </source>
</reference>
<comment type="caution">
    <text evidence="1">The sequence shown here is derived from an EMBL/GenBank/DDBJ whole genome shotgun (WGS) entry which is preliminary data.</text>
</comment>
<name>A0A6A7N9I3_9BURK</name>
<dbReference type="AlphaFoldDB" id="A0A6A7N9I3"/>
<dbReference type="EMBL" id="WHUG01000015">
    <property type="protein sequence ID" value="MQA41760.1"/>
    <property type="molecule type" value="Genomic_DNA"/>
</dbReference>
<accession>A0A6A7N9I3</accession>
<keyword evidence="2" id="KW-1185">Reference proteome</keyword>
<sequence>MSQPTACQDQELKLNLTDEQRKELTHFIASSGRVKLDIDLLFEGDVSVKAVAPVAVLVGNAI</sequence>
<dbReference type="RefSeq" id="WP_152840955.1">
    <property type="nucleotide sequence ID" value="NZ_WHUG01000015.1"/>
</dbReference>
<gene>
    <name evidence="1" type="ORF">GEV02_26795</name>
</gene>
<evidence type="ECO:0000313" key="2">
    <source>
        <dbReference type="Proteomes" id="UP000440498"/>
    </source>
</evidence>